<reference evidence="8" key="1">
    <citation type="submission" date="2021-01" db="EMBL/GenBank/DDBJ databases">
        <authorList>
            <person name="Corre E."/>
            <person name="Pelletier E."/>
            <person name="Niang G."/>
            <person name="Scheremetjew M."/>
            <person name="Finn R."/>
            <person name="Kale V."/>
            <person name="Holt S."/>
            <person name="Cochrane G."/>
            <person name="Meng A."/>
            <person name="Brown T."/>
            <person name="Cohen L."/>
        </authorList>
    </citation>
    <scope>NUCLEOTIDE SEQUENCE</scope>
    <source>
        <strain evidence="8">GSBS06</strain>
    </source>
</reference>
<dbReference type="SUPFAM" id="SSF103473">
    <property type="entry name" value="MFS general substrate transporter"/>
    <property type="match status" value="1"/>
</dbReference>
<dbReference type="AlphaFoldDB" id="A0A7S3PGA9"/>
<dbReference type="InterPro" id="IPR024671">
    <property type="entry name" value="Atg22-like"/>
</dbReference>
<dbReference type="InterPro" id="IPR036259">
    <property type="entry name" value="MFS_trans_sf"/>
</dbReference>
<dbReference type="InterPro" id="IPR050495">
    <property type="entry name" value="ATG22/LtaA_families"/>
</dbReference>
<evidence type="ECO:0000256" key="2">
    <source>
        <dbReference type="ARBA" id="ARBA00006978"/>
    </source>
</evidence>
<feature type="transmembrane region" description="Helical" evidence="7">
    <location>
        <begin position="134"/>
        <end position="158"/>
    </location>
</feature>
<protein>
    <submittedName>
        <fullName evidence="8">Uncharacterized protein</fullName>
    </submittedName>
</protein>
<feature type="transmembrane region" description="Helical" evidence="7">
    <location>
        <begin position="393"/>
        <end position="413"/>
    </location>
</feature>
<feature type="transmembrane region" description="Helical" evidence="7">
    <location>
        <begin position="36"/>
        <end position="52"/>
    </location>
</feature>
<feature type="transmembrane region" description="Helical" evidence="7">
    <location>
        <begin position="72"/>
        <end position="91"/>
    </location>
</feature>
<dbReference type="PANTHER" id="PTHR23519:SF1">
    <property type="entry name" value="AUTOPHAGY-RELATED PROTEIN 22"/>
    <property type="match status" value="1"/>
</dbReference>
<keyword evidence="3" id="KW-0813">Transport</keyword>
<feature type="transmembrane region" description="Helical" evidence="7">
    <location>
        <begin position="433"/>
        <end position="452"/>
    </location>
</feature>
<comment type="subcellular location">
    <subcellularLocation>
        <location evidence="1">Endomembrane system</location>
        <topology evidence="1">Multi-pass membrane protein</topology>
    </subcellularLocation>
</comment>
<accession>A0A7S3PGA9</accession>
<keyword evidence="4 7" id="KW-0812">Transmembrane</keyword>
<name>A0A7S3PGA9_9STRA</name>
<evidence type="ECO:0000256" key="7">
    <source>
        <dbReference type="SAM" id="Phobius"/>
    </source>
</evidence>
<dbReference type="GO" id="GO:0012505">
    <property type="term" value="C:endomembrane system"/>
    <property type="evidence" value="ECO:0007669"/>
    <property type="project" value="UniProtKB-SubCell"/>
</dbReference>
<evidence type="ECO:0000256" key="3">
    <source>
        <dbReference type="ARBA" id="ARBA00022448"/>
    </source>
</evidence>
<keyword evidence="6 7" id="KW-0472">Membrane</keyword>
<feature type="transmembrane region" description="Helical" evidence="7">
    <location>
        <begin position="464"/>
        <end position="483"/>
    </location>
</feature>
<feature type="transmembrane region" description="Helical" evidence="7">
    <location>
        <begin position="335"/>
        <end position="355"/>
    </location>
</feature>
<dbReference type="Gene3D" id="1.20.1250.20">
    <property type="entry name" value="MFS general substrate transporter like domains"/>
    <property type="match status" value="1"/>
</dbReference>
<comment type="similarity">
    <text evidence="2">Belongs to the ATG22 family.</text>
</comment>
<dbReference type="Pfam" id="PF11700">
    <property type="entry name" value="ATG22"/>
    <property type="match status" value="2"/>
</dbReference>
<proteinExistence type="inferred from homology"/>
<organism evidence="8">
    <name type="scientific">Aplanochytrium stocchinoi</name>
    <dbReference type="NCBI Taxonomy" id="215587"/>
    <lineage>
        <taxon>Eukaryota</taxon>
        <taxon>Sar</taxon>
        <taxon>Stramenopiles</taxon>
        <taxon>Bigyra</taxon>
        <taxon>Labyrinthulomycetes</taxon>
        <taxon>Thraustochytrida</taxon>
        <taxon>Thraustochytriidae</taxon>
        <taxon>Aplanochytrium</taxon>
    </lineage>
</organism>
<feature type="transmembrane region" description="Helical" evidence="7">
    <location>
        <begin position="210"/>
        <end position="230"/>
    </location>
</feature>
<sequence>MNKVSTFARNIWGCFNYKNKEEASAFLKLSTSRGSATVYSALYATIALTFLARLAEDCDGNILGGSIKSSSAIASTIFIEGAITAILSPTSGVIADGSSYRKLMYMIFHCAWIAMIVLQAIIVTTDEPNDTTVLSYMATLILVSVFLELSITLINAYIPEVTDNEQDVHDLNARTFAFLNGFQLLLALFVAGAGIVLGSDADPDESAFTLSQIGAGFVIFVWAYLTIPAIGKLPARGKPKGTEESIGSCSKVNALCTNLQETVTTYPQVGIFLASYMFFFAGVNNVVGLASNFLLEGAGIEPFEVALASAALLFFSVPGALLVAPLMKKMPVKKAYLICVFYWVAVSAVGPFAMVGDAKEAGKNNNTEYEFFNPNNCTLEQQETRTTVEPKGGAFFIVLIFAILYGIGIGTAFPISQSIMVMIIPGGKEAGYFGLKTVAAKLLAWAPALAFVTVNESLENRIDLAFLVIAPFFVMALLTGLFIDLDKAQEDIKDTLHLRHGAQIGARELMKEDAAIAVQVEETVKSEIHSL</sequence>
<gene>
    <name evidence="8" type="ORF">ASTO00021_LOCUS5483</name>
</gene>
<dbReference type="PANTHER" id="PTHR23519">
    <property type="entry name" value="AUTOPHAGY-RELATED PROTEIN 22"/>
    <property type="match status" value="1"/>
</dbReference>
<feature type="transmembrane region" description="Helical" evidence="7">
    <location>
        <begin position="178"/>
        <end position="198"/>
    </location>
</feature>
<feature type="transmembrane region" description="Helical" evidence="7">
    <location>
        <begin position="305"/>
        <end position="323"/>
    </location>
</feature>
<evidence type="ECO:0000256" key="1">
    <source>
        <dbReference type="ARBA" id="ARBA00004127"/>
    </source>
</evidence>
<evidence type="ECO:0000313" key="8">
    <source>
        <dbReference type="EMBL" id="CAE0435203.1"/>
    </source>
</evidence>
<feature type="transmembrane region" description="Helical" evidence="7">
    <location>
        <begin position="269"/>
        <end position="293"/>
    </location>
</feature>
<evidence type="ECO:0000256" key="4">
    <source>
        <dbReference type="ARBA" id="ARBA00022692"/>
    </source>
</evidence>
<dbReference type="EMBL" id="HBIN01007478">
    <property type="protein sequence ID" value="CAE0435203.1"/>
    <property type="molecule type" value="Transcribed_RNA"/>
</dbReference>
<evidence type="ECO:0000256" key="6">
    <source>
        <dbReference type="ARBA" id="ARBA00023136"/>
    </source>
</evidence>
<keyword evidence="5 7" id="KW-1133">Transmembrane helix</keyword>
<evidence type="ECO:0000256" key="5">
    <source>
        <dbReference type="ARBA" id="ARBA00022989"/>
    </source>
</evidence>
<feature type="transmembrane region" description="Helical" evidence="7">
    <location>
        <begin position="103"/>
        <end position="122"/>
    </location>
</feature>